<dbReference type="InterPro" id="IPR018030">
    <property type="entry name" value="Fimbrial_membr_usher_CS"/>
</dbReference>
<accession>A0ABU8DD09</accession>
<dbReference type="Gene3D" id="2.60.40.2070">
    <property type="match status" value="1"/>
</dbReference>
<dbReference type="EMBL" id="JBANEI010000003">
    <property type="protein sequence ID" value="MEI2681409.1"/>
    <property type="molecule type" value="Genomic_DNA"/>
</dbReference>
<evidence type="ECO:0000256" key="3">
    <source>
        <dbReference type="ARBA" id="ARBA00022448"/>
    </source>
</evidence>
<comment type="caution">
    <text evidence="13">The sequence shown here is derived from an EMBL/GenBank/DDBJ whole genome shotgun (WGS) entry which is preliminary data.</text>
</comment>
<dbReference type="Gene3D" id="2.60.40.2610">
    <property type="entry name" value="Outer membrane usher protein FimD, plug domain"/>
    <property type="match status" value="1"/>
</dbReference>
<organism evidence="13 14">
    <name type="scientific">Erwinia aphidicola</name>
    <dbReference type="NCBI Taxonomy" id="68334"/>
    <lineage>
        <taxon>Bacteria</taxon>
        <taxon>Pseudomonadati</taxon>
        <taxon>Pseudomonadota</taxon>
        <taxon>Gammaproteobacteria</taxon>
        <taxon>Enterobacterales</taxon>
        <taxon>Erwiniaceae</taxon>
        <taxon>Erwinia</taxon>
    </lineage>
</organism>
<reference evidence="13 14" key="1">
    <citation type="submission" date="2024-02" db="EMBL/GenBank/DDBJ databases">
        <title>First report Erwinia aphidicola in onion in Chile.</title>
        <authorList>
            <person name="Valenzuela M."/>
            <person name="Pena M."/>
            <person name="Dutta B."/>
        </authorList>
    </citation>
    <scope>NUCLEOTIDE SEQUENCE [LARGE SCALE GENOMIC DNA]</scope>
    <source>
        <strain evidence="13 14">QCJ3A</strain>
    </source>
</reference>
<dbReference type="InterPro" id="IPR025885">
    <property type="entry name" value="PapC_N"/>
</dbReference>
<dbReference type="Pfam" id="PF13953">
    <property type="entry name" value="PapC_C"/>
    <property type="match status" value="1"/>
</dbReference>
<dbReference type="InterPro" id="IPR025949">
    <property type="entry name" value="PapC-like_C"/>
</dbReference>
<dbReference type="InterPro" id="IPR042186">
    <property type="entry name" value="FimD_plug_dom"/>
</dbReference>
<gene>
    <name evidence="13" type="ORF">V8N49_06985</name>
</gene>
<dbReference type="SUPFAM" id="SSF141729">
    <property type="entry name" value="FimD N-terminal domain-like"/>
    <property type="match status" value="1"/>
</dbReference>
<evidence type="ECO:0000256" key="1">
    <source>
        <dbReference type="ARBA" id="ARBA00004571"/>
    </source>
</evidence>
<keyword evidence="8 10" id="KW-0472">Membrane</keyword>
<evidence type="ECO:0000313" key="13">
    <source>
        <dbReference type="EMBL" id="MEI2681409.1"/>
    </source>
</evidence>
<evidence type="ECO:0000256" key="7">
    <source>
        <dbReference type="ARBA" id="ARBA00022729"/>
    </source>
</evidence>
<feature type="domain" description="PapC N-terminal" evidence="12">
    <location>
        <begin position="37"/>
        <end position="179"/>
    </location>
</feature>
<evidence type="ECO:0000256" key="5">
    <source>
        <dbReference type="ARBA" id="ARBA00022558"/>
    </source>
</evidence>
<evidence type="ECO:0000256" key="9">
    <source>
        <dbReference type="ARBA" id="ARBA00023237"/>
    </source>
</evidence>
<dbReference type="PANTHER" id="PTHR30451">
    <property type="entry name" value="OUTER MEMBRANE USHER PROTEIN"/>
    <property type="match status" value="1"/>
</dbReference>
<evidence type="ECO:0000313" key="14">
    <source>
        <dbReference type="Proteomes" id="UP001306592"/>
    </source>
</evidence>
<evidence type="ECO:0000259" key="11">
    <source>
        <dbReference type="Pfam" id="PF13953"/>
    </source>
</evidence>
<protein>
    <submittedName>
        <fullName evidence="13">Fimbria/pilus outer membrane usher protein</fullName>
    </submittedName>
</protein>
<dbReference type="InterPro" id="IPR043142">
    <property type="entry name" value="PapC-like_C_sf"/>
</dbReference>
<keyword evidence="4" id="KW-1134">Transmembrane beta strand</keyword>
<proteinExistence type="inferred from homology"/>
<evidence type="ECO:0000256" key="8">
    <source>
        <dbReference type="ARBA" id="ARBA00023136"/>
    </source>
</evidence>
<keyword evidence="3 10" id="KW-0813">Transport</keyword>
<dbReference type="Proteomes" id="UP001306592">
    <property type="component" value="Unassembled WGS sequence"/>
</dbReference>
<sequence length="849" mass="92543">MRSLAHTEKYRGNLKPSYLAVAIALLLPTLSVQAKDYFNPALLEQPGESTAATDLSAFENGGQLPGRYPVEIWLNDEKVDSRDVVFFQTESRGLQPCLSVDELRRYGVKVDQFPDLQKPGERCVDLAAIAEATAEFVFSSHRLNLSVPQIAVTPRIRGYVPPSQWDEGINAALLNYSFSGTSELENQQSSSGNSQYLNLRPGINVGPWRVRHYSTWSRNSSDEDRWDTVYSYAQRSIVPLKSQLTLGESQAPSDVFDSVPFTGAQLASDDEMLPESLRGYAPVVRGIARGNSAQVLIRQNGYLIYQTTVPAGPFEITDMFPTGGSGDLYVTVKEADGSEQNMVVPYASLPVLQREGRLRFSVTGGQYRAYDRSVDNAAFAQSTAIYGLGKGMTLYGGVQAAQHYRSLAAGVGQNLGEIGAISADLTHSRGEPKEGESRQGQSWRLRYSKSLAETGTNVAIAGYRYSTEGFYTLADVLDSYSDNPNPLLSNRKRNRAEITLSQDLGDERGYLSIGAVSESYWNNSRKTSSWNLGYNNSWNGISYGLNYAMNRNTTSAGTTDSGLSKTYDRDRVVSLNLSIPLNRWMGNTYANYNVSSSKSRGTVNTVGLNGTVLEDNNLNWNLSQGYAANGQGSSGYAGMNYRGTYGEVNGGYSYASGQRTMNYGVQGAIVAHADGITAGQTMGETFGLVKVPGASGVSVNNQTGVKTDYRGYALVPNLMPFRNNDITLNTETLRDDVDLQQTTRNAVPTRGAMVRTDYRAQVGQRVLMTLTRADGKAVPFGATVVNDADRDAGSSIVGDGGQVYLAGMQNQGTLLVQWGKNADRQCRVTYRLNSEKNVTGIQTLNGQCR</sequence>
<dbReference type="RefSeq" id="WP_336202711.1">
    <property type="nucleotide sequence ID" value="NZ_JBANEI010000003.1"/>
</dbReference>
<evidence type="ECO:0000259" key="12">
    <source>
        <dbReference type="Pfam" id="PF13954"/>
    </source>
</evidence>
<keyword evidence="9 10" id="KW-0998">Cell outer membrane</keyword>
<dbReference type="Pfam" id="PF00577">
    <property type="entry name" value="Usher"/>
    <property type="match status" value="1"/>
</dbReference>
<dbReference type="Gene3D" id="2.60.40.3110">
    <property type="match status" value="1"/>
</dbReference>
<dbReference type="PANTHER" id="PTHR30451:SF21">
    <property type="entry name" value="FIMBRIAL USHER DOMAIN-CONTAINING PROTEIN YDET-RELATED"/>
    <property type="match status" value="1"/>
</dbReference>
<keyword evidence="5 10" id="KW-1029">Fimbrium biogenesis</keyword>
<evidence type="ECO:0000256" key="6">
    <source>
        <dbReference type="ARBA" id="ARBA00022692"/>
    </source>
</evidence>
<dbReference type="Gene3D" id="3.10.20.410">
    <property type="match status" value="1"/>
</dbReference>
<dbReference type="Pfam" id="PF13954">
    <property type="entry name" value="PapC_N"/>
    <property type="match status" value="1"/>
</dbReference>
<comment type="similarity">
    <text evidence="2 10">Belongs to the fimbrial export usher family.</text>
</comment>
<dbReference type="PROSITE" id="PS01151">
    <property type="entry name" value="FIMBRIAL_USHER"/>
    <property type="match status" value="1"/>
</dbReference>
<comment type="subcellular location">
    <subcellularLocation>
        <location evidence="1 10">Cell outer membrane</location>
        <topology evidence="1 10">Multi-pass membrane protein</topology>
    </subcellularLocation>
</comment>
<evidence type="ECO:0000256" key="10">
    <source>
        <dbReference type="RuleBase" id="RU003884"/>
    </source>
</evidence>
<evidence type="ECO:0000256" key="4">
    <source>
        <dbReference type="ARBA" id="ARBA00022452"/>
    </source>
</evidence>
<dbReference type="InterPro" id="IPR037224">
    <property type="entry name" value="PapC_N_sf"/>
</dbReference>
<keyword evidence="6 10" id="KW-0812">Transmembrane</keyword>
<keyword evidence="14" id="KW-1185">Reference proteome</keyword>
<dbReference type="InterPro" id="IPR000015">
    <property type="entry name" value="Fimb_usher"/>
</dbReference>
<keyword evidence="7" id="KW-0732">Signal</keyword>
<evidence type="ECO:0000256" key="2">
    <source>
        <dbReference type="ARBA" id="ARBA00008064"/>
    </source>
</evidence>
<name>A0ABU8DD09_ERWAP</name>
<feature type="domain" description="PapC-like C-terminal" evidence="11">
    <location>
        <begin position="767"/>
        <end position="833"/>
    </location>
</feature>